<gene>
    <name evidence="2" type="ordered locus">Alfi_1884</name>
</gene>
<feature type="chain" id="PRO_5003683544" description="Outer membrane protein beta-barrel domain-containing protein" evidence="1">
    <location>
        <begin position="20"/>
        <end position="175"/>
    </location>
</feature>
<sequence>MKRIVAICLCLVISSVCRAQVGYQGQSAISFGASKTNYGVMADLRFVNQVTPRSAVGGEVVYNREQLSTTDDADFNAQQVLVGVVYQYPILFGRLGFFPAASCLIGGEFADKTTSKGDMLSFSNGFAFGVSVNIPVGVVIGKRFTVYADPRLMYIPTTNFESCILSIGVGLKYYF</sequence>
<evidence type="ECO:0000313" key="3">
    <source>
        <dbReference type="Proteomes" id="UP000006052"/>
    </source>
</evidence>
<accession>I3YMI6</accession>
<protein>
    <recommendedName>
        <fullName evidence="4">Outer membrane protein beta-barrel domain-containing protein</fullName>
    </recommendedName>
</protein>
<dbReference type="HOGENOM" id="CLU_1529442_0_0_10"/>
<dbReference type="AlphaFoldDB" id="I3YMI6"/>
<evidence type="ECO:0000313" key="2">
    <source>
        <dbReference type="EMBL" id="AFL78204.1"/>
    </source>
</evidence>
<dbReference type="Proteomes" id="UP000006052">
    <property type="component" value="Chromosome"/>
</dbReference>
<proteinExistence type="predicted"/>
<feature type="signal peptide" evidence="1">
    <location>
        <begin position="1"/>
        <end position="19"/>
    </location>
</feature>
<organism evidence="2 3">
    <name type="scientific">Alistipes finegoldii (strain DSM 17242 / JCM 16770 / CCUG 46020 / CIP 107999 / KCTC 15236 / AHN 2437)</name>
    <dbReference type="NCBI Taxonomy" id="679935"/>
    <lineage>
        <taxon>Bacteria</taxon>
        <taxon>Pseudomonadati</taxon>
        <taxon>Bacteroidota</taxon>
        <taxon>Bacteroidia</taxon>
        <taxon>Bacteroidales</taxon>
        <taxon>Rikenellaceae</taxon>
        <taxon>Alistipes</taxon>
    </lineage>
</organism>
<dbReference type="EMBL" id="CP003274">
    <property type="protein sequence ID" value="AFL78204.1"/>
    <property type="molecule type" value="Genomic_DNA"/>
</dbReference>
<dbReference type="InterPro" id="IPR011250">
    <property type="entry name" value="OMP/PagP_B-barrel"/>
</dbReference>
<evidence type="ECO:0000256" key="1">
    <source>
        <dbReference type="SAM" id="SignalP"/>
    </source>
</evidence>
<dbReference type="KEGG" id="afd:Alfi_1884"/>
<dbReference type="STRING" id="679935.Alfi_1884"/>
<dbReference type="SUPFAM" id="SSF56925">
    <property type="entry name" value="OMPA-like"/>
    <property type="match status" value="1"/>
</dbReference>
<dbReference type="RefSeq" id="WP_014775604.1">
    <property type="nucleotide sequence ID" value="NC_018011.1"/>
</dbReference>
<reference evidence="3" key="1">
    <citation type="journal article" date="2013" name="Stand. Genomic Sci.">
        <title>Complete genome sequence of the bile-resistant pigment-producing anaerobe Alistipes finegoldii type strain (AHN2437(T)).</title>
        <authorList>
            <person name="Mavromatis K."/>
            <person name="Stackebrandt E."/>
            <person name="Munk C."/>
            <person name="Lapidus A."/>
            <person name="Nolan M."/>
            <person name="Lucas S."/>
            <person name="Hammon N."/>
            <person name="Deshpande S."/>
            <person name="Cheng J.F."/>
            <person name="Tapia R."/>
            <person name="Goodwin L.A."/>
            <person name="Pitluck S."/>
            <person name="Liolios K."/>
            <person name="Pagani I."/>
            <person name="Ivanova N."/>
            <person name="Mikhailova N."/>
            <person name="Huntemann M."/>
            <person name="Pati A."/>
            <person name="Chen A."/>
            <person name="Palaniappan K."/>
            <person name="Land M."/>
            <person name="Hauser L."/>
            <person name="Rohde M."/>
            <person name="Gronow S."/>
            <person name="Goker M."/>
            <person name="Detter J.C."/>
            <person name="Bristow J."/>
            <person name="Eisen J.A."/>
            <person name="Markowitz V."/>
            <person name="Hugenholtz P."/>
            <person name="Kyrpides N.C."/>
            <person name="Klenk H.P."/>
            <person name="Woyke T."/>
        </authorList>
    </citation>
    <scope>NUCLEOTIDE SEQUENCE</scope>
    <source>
        <strain evidence="3">DSM 17242 / JCM 16770 / AHN 2437 / CCUG 46020 / CIP 107999</strain>
    </source>
</reference>
<name>I3YMI6_ALIFI</name>
<evidence type="ECO:0008006" key="4">
    <source>
        <dbReference type="Google" id="ProtNLM"/>
    </source>
</evidence>
<keyword evidence="1" id="KW-0732">Signal</keyword>